<evidence type="ECO:0000256" key="1">
    <source>
        <dbReference type="SAM" id="MobiDB-lite"/>
    </source>
</evidence>
<feature type="region of interest" description="Disordered" evidence="1">
    <location>
        <begin position="1"/>
        <end position="117"/>
    </location>
</feature>
<keyword evidence="2" id="KW-0812">Transmembrane</keyword>
<reference evidence="3 4" key="1">
    <citation type="journal article" date="2019" name="Int. J. Syst. Evol. Microbiol.">
        <title>The Global Catalogue of Microorganisms (GCM) 10K type strain sequencing project: providing services to taxonomists for standard genome sequencing and annotation.</title>
        <authorList>
            <consortium name="The Broad Institute Genomics Platform"/>
            <consortium name="The Broad Institute Genome Sequencing Center for Infectious Disease"/>
            <person name="Wu L."/>
            <person name="Ma J."/>
        </authorList>
    </citation>
    <scope>NUCLEOTIDE SEQUENCE [LARGE SCALE GENOMIC DNA]</scope>
    <source>
        <strain evidence="3 4">JCM 16001</strain>
    </source>
</reference>
<feature type="compositionally biased region" description="Basic and acidic residues" evidence="1">
    <location>
        <begin position="85"/>
        <end position="94"/>
    </location>
</feature>
<feature type="compositionally biased region" description="Basic and acidic residues" evidence="1">
    <location>
        <begin position="22"/>
        <end position="33"/>
    </location>
</feature>
<keyword evidence="2" id="KW-0472">Membrane</keyword>
<feature type="compositionally biased region" description="Basic and acidic residues" evidence="1">
    <location>
        <begin position="102"/>
        <end position="115"/>
    </location>
</feature>
<evidence type="ECO:0000313" key="4">
    <source>
        <dbReference type="Proteomes" id="UP001499851"/>
    </source>
</evidence>
<dbReference type="RefSeq" id="WP_344483101.1">
    <property type="nucleotide sequence ID" value="NZ_BAAAQF010000004.1"/>
</dbReference>
<keyword evidence="4" id="KW-1185">Reference proteome</keyword>
<feature type="transmembrane region" description="Helical" evidence="2">
    <location>
        <begin position="201"/>
        <end position="226"/>
    </location>
</feature>
<gene>
    <name evidence="3" type="ORF">GCM10009830_12140</name>
</gene>
<feature type="compositionally biased region" description="Basic and acidic residues" evidence="1">
    <location>
        <begin position="46"/>
        <end position="66"/>
    </location>
</feature>
<keyword evidence="2" id="KW-1133">Transmembrane helix</keyword>
<accession>A0ABN2GAX7</accession>
<evidence type="ECO:0000256" key="2">
    <source>
        <dbReference type="SAM" id="Phobius"/>
    </source>
</evidence>
<protein>
    <submittedName>
        <fullName evidence="3">Uncharacterized protein</fullName>
    </submittedName>
</protein>
<dbReference type="Proteomes" id="UP001499851">
    <property type="component" value="Unassembled WGS sequence"/>
</dbReference>
<sequence length="228" mass="24832">MSDNWGPRYGDPAHPTTGELPRVGDGRGTDELKTVQVDTVDGPVPHPREPSRPRYSWEEHPDHGRAEPSAPRADAEPGGWSVPRVGREGSEPNRFRYSWETSRPRVEPSRPRTDDTTQFARVGDGLRGAVGPVTVQVDHVRVDGGVRSDDTQLLPTSAFMRPRREEIPDAVESPQPEPGTGSMPAMRHQIGPDWTQTPLRLLAAAVIAIAVLGASAASLITIGNWINP</sequence>
<evidence type="ECO:0000313" key="3">
    <source>
        <dbReference type="EMBL" id="GAA1667944.1"/>
    </source>
</evidence>
<organism evidence="3 4">
    <name type="scientific">Glycomyces endophyticus</name>
    <dbReference type="NCBI Taxonomy" id="480996"/>
    <lineage>
        <taxon>Bacteria</taxon>
        <taxon>Bacillati</taxon>
        <taxon>Actinomycetota</taxon>
        <taxon>Actinomycetes</taxon>
        <taxon>Glycomycetales</taxon>
        <taxon>Glycomycetaceae</taxon>
        <taxon>Glycomyces</taxon>
    </lineage>
</organism>
<proteinExistence type="predicted"/>
<dbReference type="EMBL" id="BAAAQF010000004">
    <property type="protein sequence ID" value="GAA1667944.1"/>
    <property type="molecule type" value="Genomic_DNA"/>
</dbReference>
<name>A0ABN2GAX7_9ACTN</name>
<comment type="caution">
    <text evidence="3">The sequence shown here is derived from an EMBL/GenBank/DDBJ whole genome shotgun (WGS) entry which is preliminary data.</text>
</comment>